<feature type="transmembrane region" description="Helical" evidence="2">
    <location>
        <begin position="406"/>
        <end position="431"/>
    </location>
</feature>
<feature type="transmembrane region" description="Helical" evidence="2">
    <location>
        <begin position="628"/>
        <end position="650"/>
    </location>
</feature>
<feature type="transmembrane region" description="Helical" evidence="2">
    <location>
        <begin position="333"/>
        <end position="360"/>
    </location>
</feature>
<comment type="caution">
    <text evidence="3">The sequence shown here is derived from an EMBL/GenBank/DDBJ whole genome shotgun (WGS) entry which is preliminary data.</text>
</comment>
<sequence length="925" mass="101748">MRDFFLFEGASLFLCWVALFCLTEGSITTMLLRNLAAWMQSVFGGPMMSSATVMQDRTAADVLPEERLSLFWMRRAMVQPYKSWYLHSSEAYSGVPVAMRLPKDVVAEGQILYPLHVLYLYGHGVWLQWVRPDLAMKLFTPLEVPRLTHSDLMELRNTLACVSVGCVILVGAPGAWCLARALSRLLRRAACDRERAACLHLPADVCATVTAPPKDAATASARWPDERIIDKEKALAGVAAGATRNVAAFLGAFITVVTGMLPLLVMEVCTMQPWCLCGSLLVWALFFAIQNELHLHADEAHMADSSFDVVTPILVRNSVEFLGLKQEPSIWPLVALSLTATVIALAMPSCLLVTLLFFLWNLSACWQRGYRRVCVRVMLPREVSTPSLGHDNYVRMGYSCYRDTFWVNRCFCCATLFSVCLVLTVTTPWWLHQQPVLTFMDLFASPPMPSPIAATKGEAAVHAMNPANLSFTGGHEMHVCCLAGPYSYYNCAQPAPNMWRLTEWLGLPWTALAKTLTWVFTVNERDIHEASPMWLNYSTITLLTLVNAGSILVLAFYRFRKPPLSFETPEAYAAQRVGGHDDARPPAPSAPQLKRMPASTAQGSVGGEHRREKVVTCLSREEYVVKQAVLLCWMLSASTISGTVLLLRNAPSSCVLVFPCGSLLGAAYVMICILRRERPLAFYPGPQQLEKAGGDACKMKKAAATPVASQGTQGHGFPAPMQKDDEHLRPSAASRWCTTAVAPSMAHAADVVYLYLVFAASVLGTGALTWATVPMLLRYGILLLLCGCAAVSLAQLRTWAQTDTTCYILVRLGSLTCFVLGLLLAAQAVPQSSASAAAHWLVRFTDKMGDVYTHTGDNTLRLLIYQCIASCFLYTSCVVHATLRVAQLALEPEETDLAPIEEERRLLRSDTNAAAVSTKHGKKQK</sequence>
<gene>
    <name evidence="3" type="ORF">LtaPh_0801900</name>
</gene>
<dbReference type="EMBL" id="BLBS01000009">
    <property type="protein sequence ID" value="GET86148.1"/>
    <property type="molecule type" value="Genomic_DNA"/>
</dbReference>
<feature type="transmembrane region" description="Helical" evidence="2">
    <location>
        <begin position="534"/>
        <end position="557"/>
    </location>
</feature>
<feature type="transmembrane region" description="Helical" evidence="2">
    <location>
        <begin position="246"/>
        <end position="265"/>
    </location>
</feature>
<keyword evidence="2" id="KW-0812">Transmembrane</keyword>
<protein>
    <submittedName>
        <fullName evidence="3">Uncharacterized protein</fullName>
    </submittedName>
</protein>
<accession>A0A640KA36</accession>
<feature type="region of interest" description="Disordered" evidence="1">
    <location>
        <begin position="577"/>
        <end position="607"/>
    </location>
</feature>
<feature type="transmembrane region" description="Helical" evidence="2">
    <location>
        <begin position="157"/>
        <end position="179"/>
    </location>
</feature>
<keyword evidence="2" id="KW-0472">Membrane</keyword>
<dbReference type="Proteomes" id="UP000419144">
    <property type="component" value="Unassembled WGS sequence"/>
</dbReference>
<feature type="transmembrane region" description="Helical" evidence="2">
    <location>
        <begin position="776"/>
        <end position="796"/>
    </location>
</feature>
<proteinExistence type="predicted"/>
<name>A0A640KA36_LEITA</name>
<evidence type="ECO:0000313" key="3">
    <source>
        <dbReference type="EMBL" id="GET86148.1"/>
    </source>
</evidence>
<organism evidence="3 4">
    <name type="scientific">Leishmania tarentolae</name>
    <name type="common">Sauroleishmania tarentolae</name>
    <dbReference type="NCBI Taxonomy" id="5689"/>
    <lineage>
        <taxon>Eukaryota</taxon>
        <taxon>Discoba</taxon>
        <taxon>Euglenozoa</taxon>
        <taxon>Kinetoplastea</taxon>
        <taxon>Metakinetoplastina</taxon>
        <taxon>Trypanosomatida</taxon>
        <taxon>Trypanosomatidae</taxon>
        <taxon>Leishmaniinae</taxon>
        <taxon>Leishmania</taxon>
        <taxon>lizard Leishmania</taxon>
    </lineage>
</organism>
<feature type="transmembrane region" description="Helical" evidence="2">
    <location>
        <begin position="656"/>
        <end position="674"/>
    </location>
</feature>
<feature type="transmembrane region" description="Helical" evidence="2">
    <location>
        <begin position="752"/>
        <end position="770"/>
    </location>
</feature>
<dbReference type="AlphaFoldDB" id="A0A640KA36"/>
<keyword evidence="4" id="KW-1185">Reference proteome</keyword>
<dbReference type="VEuPathDB" id="TriTrypDB:LtaPh_0801900"/>
<evidence type="ECO:0000256" key="2">
    <source>
        <dbReference type="SAM" id="Phobius"/>
    </source>
</evidence>
<dbReference type="OrthoDB" id="263559at2759"/>
<reference evidence="3" key="1">
    <citation type="submission" date="2019-11" db="EMBL/GenBank/DDBJ databases">
        <title>Leishmania tarentolae CDS.</title>
        <authorList>
            <person name="Goto Y."/>
            <person name="Yamagishi J."/>
        </authorList>
    </citation>
    <scope>NUCLEOTIDE SEQUENCE [LARGE SCALE GENOMIC DNA]</scope>
    <source>
        <strain evidence="3">Parrot Tar II</strain>
    </source>
</reference>
<evidence type="ECO:0000313" key="4">
    <source>
        <dbReference type="Proteomes" id="UP000419144"/>
    </source>
</evidence>
<feature type="transmembrane region" description="Helical" evidence="2">
    <location>
        <begin position="808"/>
        <end position="829"/>
    </location>
</feature>
<evidence type="ECO:0000256" key="1">
    <source>
        <dbReference type="SAM" id="MobiDB-lite"/>
    </source>
</evidence>
<feature type="transmembrane region" description="Helical" evidence="2">
    <location>
        <begin position="863"/>
        <end position="883"/>
    </location>
</feature>
<keyword evidence="2" id="KW-1133">Transmembrane helix</keyword>